<dbReference type="GO" id="GO:0005874">
    <property type="term" value="C:microtubule"/>
    <property type="evidence" value="ECO:0007669"/>
    <property type="project" value="UniProtKB-KW"/>
</dbReference>
<evidence type="ECO:0000256" key="3">
    <source>
        <dbReference type="ARBA" id="ARBA00009702"/>
    </source>
</evidence>
<dbReference type="GO" id="GO:0007076">
    <property type="term" value="P:mitotic chromosome condensation"/>
    <property type="evidence" value="ECO:0007669"/>
    <property type="project" value="TreeGrafter"/>
</dbReference>
<reference evidence="13" key="1">
    <citation type="submission" date="2021-04" db="EMBL/GenBank/DDBJ databases">
        <authorList>
            <consortium name="Molecular Ecology Group"/>
        </authorList>
    </citation>
    <scope>NUCLEOTIDE SEQUENCE</scope>
</reference>
<evidence type="ECO:0000313" key="13">
    <source>
        <dbReference type="EMBL" id="CAG5133938.1"/>
    </source>
</evidence>
<evidence type="ECO:0000256" key="11">
    <source>
        <dbReference type="ARBA" id="ARBA00023306"/>
    </source>
</evidence>
<evidence type="ECO:0000256" key="2">
    <source>
        <dbReference type="ARBA" id="ARBA00004186"/>
    </source>
</evidence>
<comment type="caution">
    <text evidence="13">The sequence shown here is derived from an EMBL/GenBank/DDBJ whole genome shotgun (WGS) entry which is preliminary data.</text>
</comment>
<dbReference type="EMBL" id="CAJHNH020006634">
    <property type="protein sequence ID" value="CAG5133938.1"/>
    <property type="molecule type" value="Genomic_DNA"/>
</dbReference>
<gene>
    <name evidence="13" type="ORF">CUNI_LOCUS19496</name>
</gene>
<name>A0A8S4A0F7_9EUPU</name>
<proteinExistence type="inferred from homology"/>
<dbReference type="GO" id="GO:0072686">
    <property type="term" value="C:mitotic spindle"/>
    <property type="evidence" value="ECO:0007669"/>
    <property type="project" value="TreeGrafter"/>
</dbReference>
<keyword evidence="7" id="KW-0498">Mitosis</keyword>
<keyword evidence="10" id="KW-0539">Nucleus</keyword>
<evidence type="ECO:0000313" key="14">
    <source>
        <dbReference type="Proteomes" id="UP000678393"/>
    </source>
</evidence>
<dbReference type="Proteomes" id="UP000678393">
    <property type="component" value="Unassembled WGS sequence"/>
</dbReference>
<dbReference type="GO" id="GO:0000281">
    <property type="term" value="P:mitotic cytokinesis"/>
    <property type="evidence" value="ECO:0007669"/>
    <property type="project" value="InterPro"/>
</dbReference>
<comment type="subcellular location">
    <subcellularLocation>
        <location evidence="2">Cytoplasm</location>
        <location evidence="2">Cytoskeleton</location>
        <location evidence="2">Spindle</location>
    </subcellularLocation>
    <subcellularLocation>
        <location evidence="1">Nucleus</location>
    </subcellularLocation>
</comment>
<evidence type="ECO:0000256" key="10">
    <source>
        <dbReference type="ARBA" id="ARBA00023242"/>
    </source>
</evidence>
<keyword evidence="4" id="KW-0963">Cytoplasm</keyword>
<keyword evidence="5" id="KW-0132">Cell division</keyword>
<keyword evidence="8" id="KW-0238">DNA-binding</keyword>
<sequence length="200" mass="21830">MDKLTGSAKRPSTVVTRRRGAKIVKPVARLQVPVAAVNPFVPTVTSTKNIAFNFSKTPVALKTPAPAANEASPTPRKPAVTASARKSVGTGNRATPFIFTGNNAAHNITVNSQKKSFDLKASLAKPLSWKPHTGRLQPLDINKPQPTAVVAPVKQERPSRQVMASKTRPVNTKDVRRVQQVDRRNNQKYIDMMKRRGLLA</sequence>
<evidence type="ECO:0000256" key="8">
    <source>
        <dbReference type="ARBA" id="ARBA00023125"/>
    </source>
</evidence>
<evidence type="ECO:0000256" key="5">
    <source>
        <dbReference type="ARBA" id="ARBA00022618"/>
    </source>
</evidence>
<dbReference type="GO" id="GO:0008017">
    <property type="term" value="F:microtubule binding"/>
    <property type="evidence" value="ECO:0007669"/>
    <property type="project" value="TreeGrafter"/>
</dbReference>
<evidence type="ECO:0000256" key="12">
    <source>
        <dbReference type="SAM" id="MobiDB-lite"/>
    </source>
</evidence>
<evidence type="ECO:0000256" key="1">
    <source>
        <dbReference type="ARBA" id="ARBA00004123"/>
    </source>
</evidence>
<keyword evidence="11" id="KW-0131">Cell cycle</keyword>
<evidence type="ECO:0000256" key="7">
    <source>
        <dbReference type="ARBA" id="ARBA00022776"/>
    </source>
</evidence>
<evidence type="ECO:0000256" key="6">
    <source>
        <dbReference type="ARBA" id="ARBA00022701"/>
    </source>
</evidence>
<dbReference type="GO" id="GO:0003677">
    <property type="term" value="F:DNA binding"/>
    <property type="evidence" value="ECO:0007669"/>
    <property type="project" value="UniProtKB-KW"/>
</dbReference>
<accession>A0A8S4A0F7</accession>
<dbReference type="InterPro" id="IPR026756">
    <property type="entry name" value="NuSAP"/>
</dbReference>
<feature type="region of interest" description="Disordered" evidence="12">
    <location>
        <begin position="64"/>
        <end position="90"/>
    </location>
</feature>
<dbReference type="OrthoDB" id="3258416at2759"/>
<dbReference type="GO" id="GO:0005730">
    <property type="term" value="C:nucleolus"/>
    <property type="evidence" value="ECO:0007669"/>
    <property type="project" value="TreeGrafter"/>
</dbReference>
<dbReference type="AlphaFoldDB" id="A0A8S4A0F7"/>
<keyword evidence="6" id="KW-0493">Microtubule</keyword>
<protein>
    <submittedName>
        <fullName evidence="13">Uncharacterized protein</fullName>
    </submittedName>
</protein>
<dbReference type="Pfam" id="PF16006">
    <property type="entry name" value="NUSAP"/>
    <property type="match status" value="1"/>
</dbReference>
<dbReference type="GO" id="GO:0040001">
    <property type="term" value="P:establishment of mitotic spindle localization"/>
    <property type="evidence" value="ECO:0007669"/>
    <property type="project" value="InterPro"/>
</dbReference>
<dbReference type="PANTHER" id="PTHR15874">
    <property type="entry name" value="NUCLEOLAR AND SPINDLE-ASSOCIATED PROTEIN 1"/>
    <property type="match status" value="1"/>
</dbReference>
<comment type="similarity">
    <text evidence="3">Belongs to the NUSAP family.</text>
</comment>
<organism evidence="13 14">
    <name type="scientific">Candidula unifasciata</name>
    <dbReference type="NCBI Taxonomy" id="100452"/>
    <lineage>
        <taxon>Eukaryota</taxon>
        <taxon>Metazoa</taxon>
        <taxon>Spiralia</taxon>
        <taxon>Lophotrochozoa</taxon>
        <taxon>Mollusca</taxon>
        <taxon>Gastropoda</taxon>
        <taxon>Heterobranchia</taxon>
        <taxon>Euthyneura</taxon>
        <taxon>Panpulmonata</taxon>
        <taxon>Eupulmonata</taxon>
        <taxon>Stylommatophora</taxon>
        <taxon>Helicina</taxon>
        <taxon>Helicoidea</taxon>
        <taxon>Geomitridae</taxon>
        <taxon>Candidula</taxon>
    </lineage>
</organism>
<evidence type="ECO:0000256" key="9">
    <source>
        <dbReference type="ARBA" id="ARBA00023212"/>
    </source>
</evidence>
<keyword evidence="14" id="KW-1185">Reference proteome</keyword>
<keyword evidence="9" id="KW-0206">Cytoskeleton</keyword>
<evidence type="ECO:0000256" key="4">
    <source>
        <dbReference type="ARBA" id="ARBA00022490"/>
    </source>
</evidence>
<dbReference type="PANTHER" id="PTHR15874:SF1">
    <property type="entry name" value="NUCLEOLAR AND SPINDLE-ASSOCIATED PROTEIN 1"/>
    <property type="match status" value="1"/>
</dbReference>